<dbReference type="EMBL" id="CAJVCH010412931">
    <property type="protein sequence ID" value="CAG7818156.1"/>
    <property type="molecule type" value="Genomic_DNA"/>
</dbReference>
<dbReference type="PANTHER" id="PTHR23080:SF141">
    <property type="entry name" value="TRANSPOSASE HELIX-TURN-HELIX DOMAIN-CONTAINING PROTEIN"/>
    <property type="match status" value="1"/>
</dbReference>
<dbReference type="AlphaFoldDB" id="A0A8J2P7Z5"/>
<evidence type="ECO:0000259" key="3">
    <source>
        <dbReference type="Pfam" id="PF13359"/>
    </source>
</evidence>
<name>A0A8J2P7Z5_9HEXA</name>
<comment type="caution">
    <text evidence="4">The sequence shown here is derived from an EMBL/GenBank/DDBJ whole genome shotgun (WGS) entry which is preliminary data.</text>
</comment>
<proteinExistence type="predicted"/>
<comment type="cofactor">
    <cofactor evidence="1">
        <name>a divalent metal cation</name>
        <dbReference type="ChEBI" id="CHEBI:60240"/>
    </cofactor>
</comment>
<dbReference type="InterPro" id="IPR027806">
    <property type="entry name" value="HARBI1_dom"/>
</dbReference>
<feature type="domain" description="DDE Tnp4" evidence="3">
    <location>
        <begin position="65"/>
        <end position="235"/>
    </location>
</feature>
<evidence type="ECO:0000313" key="5">
    <source>
        <dbReference type="Proteomes" id="UP000708208"/>
    </source>
</evidence>
<protein>
    <recommendedName>
        <fullName evidence="3">DDE Tnp4 domain-containing protein</fullName>
    </recommendedName>
</protein>
<keyword evidence="2" id="KW-0479">Metal-binding</keyword>
<dbReference type="Pfam" id="PF13359">
    <property type="entry name" value="DDE_Tnp_4"/>
    <property type="match status" value="1"/>
</dbReference>
<dbReference type="Proteomes" id="UP000708208">
    <property type="component" value="Unassembled WGS sequence"/>
</dbReference>
<dbReference type="GO" id="GO:0046872">
    <property type="term" value="F:metal ion binding"/>
    <property type="evidence" value="ECO:0007669"/>
    <property type="project" value="UniProtKB-KW"/>
</dbReference>
<organism evidence="4 5">
    <name type="scientific">Allacma fusca</name>
    <dbReference type="NCBI Taxonomy" id="39272"/>
    <lineage>
        <taxon>Eukaryota</taxon>
        <taxon>Metazoa</taxon>
        <taxon>Ecdysozoa</taxon>
        <taxon>Arthropoda</taxon>
        <taxon>Hexapoda</taxon>
        <taxon>Collembola</taxon>
        <taxon>Symphypleona</taxon>
        <taxon>Sminthuridae</taxon>
        <taxon>Allacma</taxon>
    </lineage>
</organism>
<evidence type="ECO:0000256" key="2">
    <source>
        <dbReference type="ARBA" id="ARBA00022723"/>
    </source>
</evidence>
<evidence type="ECO:0000313" key="4">
    <source>
        <dbReference type="EMBL" id="CAG7818156.1"/>
    </source>
</evidence>
<dbReference type="PANTHER" id="PTHR23080">
    <property type="entry name" value="THAP DOMAIN PROTEIN"/>
    <property type="match status" value="1"/>
</dbReference>
<dbReference type="OrthoDB" id="6761385at2759"/>
<reference evidence="4" key="1">
    <citation type="submission" date="2021-06" db="EMBL/GenBank/DDBJ databases">
        <authorList>
            <person name="Hodson N. C."/>
            <person name="Mongue J. A."/>
            <person name="Jaron S. K."/>
        </authorList>
    </citation>
    <scope>NUCLEOTIDE SEQUENCE</scope>
</reference>
<sequence>MFGFTSRASVSHAIAAVTVNLEYTFVPKHLGVNAHNRDDYINQYVPEFAQTLFNNGNAKVAIVIIDGTYMYMPKSSNYRVLRQSFCLHKGRHLVKIIVLVSPSGRILDVHGPYFSDSINNDAACLIDELENDRENLKNWLQAGDVVVVDTGYRDSLEYLEEMGIIPKMPAYKQRGQKQLTEEEANLTRLVTKVRWVVEARNGHIKNIFPFFRDVLPVMHVKNIRSFFRIACALINAFMCEIESEDATPELAQWMLEHVYDSNIVKAKVEVEKSVSGEKAFLAKTRFCRKSIFGEKPYPAKNRIRRKTVSGEKSYPAKTRIRRKTYPAKTR</sequence>
<gene>
    <name evidence="4" type="ORF">AFUS01_LOCUS28679</name>
</gene>
<accession>A0A8J2P7Z5</accession>
<feature type="non-terminal residue" evidence="4">
    <location>
        <position position="330"/>
    </location>
</feature>
<evidence type="ECO:0000256" key="1">
    <source>
        <dbReference type="ARBA" id="ARBA00001968"/>
    </source>
</evidence>
<keyword evidence="5" id="KW-1185">Reference proteome</keyword>